<evidence type="ECO:0000256" key="5">
    <source>
        <dbReference type="ARBA" id="ARBA00022723"/>
    </source>
</evidence>
<organism evidence="13 14">
    <name type="scientific">Plectus sambesii</name>
    <dbReference type="NCBI Taxonomy" id="2011161"/>
    <lineage>
        <taxon>Eukaryota</taxon>
        <taxon>Metazoa</taxon>
        <taxon>Ecdysozoa</taxon>
        <taxon>Nematoda</taxon>
        <taxon>Chromadorea</taxon>
        <taxon>Plectida</taxon>
        <taxon>Plectina</taxon>
        <taxon>Plectoidea</taxon>
        <taxon>Plectidae</taxon>
        <taxon>Plectus</taxon>
    </lineage>
</organism>
<reference evidence="14" key="1">
    <citation type="submission" date="2022-11" db="UniProtKB">
        <authorList>
            <consortium name="WormBaseParasite"/>
        </authorList>
    </citation>
    <scope>IDENTIFICATION</scope>
</reference>
<dbReference type="InterPro" id="IPR017961">
    <property type="entry name" value="DNA_pol_Y-fam_little_finger"/>
</dbReference>
<evidence type="ECO:0000256" key="11">
    <source>
        <dbReference type="SAM" id="MobiDB-lite"/>
    </source>
</evidence>
<keyword evidence="4" id="KW-0235">DNA replication</keyword>
<dbReference type="GO" id="GO:0003684">
    <property type="term" value="F:damaged DNA binding"/>
    <property type="evidence" value="ECO:0007669"/>
    <property type="project" value="InterPro"/>
</dbReference>
<dbReference type="GO" id="GO:0006260">
    <property type="term" value="P:DNA replication"/>
    <property type="evidence" value="ECO:0007669"/>
    <property type="project" value="UniProtKB-KW"/>
</dbReference>
<dbReference type="AlphaFoldDB" id="A0A914UMI5"/>
<dbReference type="Pfam" id="PF11799">
    <property type="entry name" value="IMS_C"/>
    <property type="match status" value="1"/>
</dbReference>
<feature type="compositionally biased region" description="Basic residues" evidence="11">
    <location>
        <begin position="233"/>
        <end position="242"/>
    </location>
</feature>
<dbReference type="FunFam" id="3.30.1490.100:FF:000004">
    <property type="entry name" value="DNA polymerase IV"/>
    <property type="match status" value="1"/>
</dbReference>
<evidence type="ECO:0000256" key="3">
    <source>
        <dbReference type="ARBA" id="ARBA00022695"/>
    </source>
</evidence>
<dbReference type="EC" id="2.7.7.7" evidence="1"/>
<dbReference type="PANTHER" id="PTHR11076:SF33">
    <property type="entry name" value="DNA POLYMERASE KAPPA"/>
    <property type="match status" value="1"/>
</dbReference>
<dbReference type="GO" id="GO:0006281">
    <property type="term" value="P:DNA repair"/>
    <property type="evidence" value="ECO:0007669"/>
    <property type="project" value="UniProtKB-KW"/>
</dbReference>
<dbReference type="GO" id="GO:0046872">
    <property type="term" value="F:metal ion binding"/>
    <property type="evidence" value="ECO:0007669"/>
    <property type="project" value="UniProtKB-KW"/>
</dbReference>
<evidence type="ECO:0000256" key="8">
    <source>
        <dbReference type="ARBA" id="ARBA00022932"/>
    </source>
</evidence>
<keyword evidence="5" id="KW-0479">Metal-binding</keyword>
<keyword evidence="7" id="KW-0460">Magnesium</keyword>
<dbReference type="Gene3D" id="3.30.1490.100">
    <property type="entry name" value="DNA polymerase, Y-family, little finger domain"/>
    <property type="match status" value="1"/>
</dbReference>
<evidence type="ECO:0000313" key="13">
    <source>
        <dbReference type="Proteomes" id="UP000887566"/>
    </source>
</evidence>
<evidence type="ECO:0000256" key="1">
    <source>
        <dbReference type="ARBA" id="ARBA00012417"/>
    </source>
</evidence>
<evidence type="ECO:0000256" key="9">
    <source>
        <dbReference type="ARBA" id="ARBA00023204"/>
    </source>
</evidence>
<keyword evidence="6" id="KW-0227">DNA damage</keyword>
<protein>
    <recommendedName>
        <fullName evidence="1">DNA-directed DNA polymerase</fullName>
        <ecNumber evidence="1">2.7.7.7</ecNumber>
    </recommendedName>
</protein>
<dbReference type="WBParaSite" id="PSAMB.scaffold11176size3540.g33960.t1">
    <property type="protein sequence ID" value="PSAMB.scaffold11176size3540.g33960.t1"/>
    <property type="gene ID" value="PSAMB.scaffold11176size3540.g33960"/>
</dbReference>
<evidence type="ECO:0000256" key="4">
    <source>
        <dbReference type="ARBA" id="ARBA00022705"/>
    </source>
</evidence>
<accession>A0A914UMI5</accession>
<feature type="compositionally biased region" description="Low complexity" evidence="11">
    <location>
        <begin position="243"/>
        <end position="268"/>
    </location>
</feature>
<evidence type="ECO:0000313" key="14">
    <source>
        <dbReference type="WBParaSite" id="PSAMB.scaffold11176size3540.g33960.t1"/>
    </source>
</evidence>
<evidence type="ECO:0000256" key="7">
    <source>
        <dbReference type="ARBA" id="ARBA00022842"/>
    </source>
</evidence>
<dbReference type="SUPFAM" id="SSF100879">
    <property type="entry name" value="Lesion bypass DNA polymerase (Y-family), little finger domain"/>
    <property type="match status" value="1"/>
</dbReference>
<evidence type="ECO:0000259" key="12">
    <source>
        <dbReference type="Pfam" id="PF11799"/>
    </source>
</evidence>
<dbReference type="InterPro" id="IPR036775">
    <property type="entry name" value="DNA_pol_Y-fam_lit_finger_sf"/>
</dbReference>
<dbReference type="InterPro" id="IPR050116">
    <property type="entry name" value="DNA_polymerase-Y"/>
</dbReference>
<proteinExistence type="predicted"/>
<dbReference type="GO" id="GO:0042276">
    <property type="term" value="P:error-prone translesion synthesis"/>
    <property type="evidence" value="ECO:0007669"/>
    <property type="project" value="TreeGrafter"/>
</dbReference>
<comment type="catalytic activity">
    <reaction evidence="10">
        <text>DNA(n) + a 2'-deoxyribonucleoside 5'-triphosphate = DNA(n+1) + diphosphate</text>
        <dbReference type="Rhea" id="RHEA:22508"/>
        <dbReference type="Rhea" id="RHEA-COMP:17339"/>
        <dbReference type="Rhea" id="RHEA-COMP:17340"/>
        <dbReference type="ChEBI" id="CHEBI:33019"/>
        <dbReference type="ChEBI" id="CHEBI:61560"/>
        <dbReference type="ChEBI" id="CHEBI:173112"/>
        <dbReference type="EC" id="2.7.7.7"/>
    </reaction>
</comment>
<dbReference type="PANTHER" id="PTHR11076">
    <property type="entry name" value="DNA REPAIR POLYMERASE UMUC / TRANSFERASE FAMILY MEMBER"/>
    <property type="match status" value="1"/>
</dbReference>
<dbReference type="GO" id="GO:0003887">
    <property type="term" value="F:DNA-directed DNA polymerase activity"/>
    <property type="evidence" value="ECO:0007669"/>
    <property type="project" value="UniProtKB-KW"/>
</dbReference>
<keyword evidence="13" id="KW-1185">Reference proteome</keyword>
<evidence type="ECO:0000256" key="10">
    <source>
        <dbReference type="ARBA" id="ARBA00049244"/>
    </source>
</evidence>
<dbReference type="GO" id="GO:0005634">
    <property type="term" value="C:nucleus"/>
    <property type="evidence" value="ECO:0007669"/>
    <property type="project" value="TreeGrafter"/>
</dbReference>
<keyword evidence="3" id="KW-0548">Nucleotidyltransferase</keyword>
<sequence length="296" mass="32029">MRIALGVGSNTISNHDHERKSISVERTFGNTKDPEELFAICKRLCENLAEDVSERELMGKTVTLKLKLSTFDVKTRAASSGRPISTFEQIHEKAVEILKKEMSEADGLELRLMGVRLSNLTSKPTGNIQQFFVKKSDVGDSADCAVLSEPEANKSVDDDVVVASSSFDPVASDGSVCQHKLPGSRSLDDLNAHIDDCLSRKTIAEVVSEENSIGRASSSISPGSSGSVEKDKKQKGRKKKAVKSQSASSGSADAFGQSTPDTAVAAAKLQKKTKKPSTPPTEECVKMRRLEFYYAK</sequence>
<feature type="domain" description="DNA polymerase Y-family little finger" evidence="12">
    <location>
        <begin position="19"/>
        <end position="127"/>
    </location>
</feature>
<feature type="compositionally biased region" description="Low complexity" evidence="11">
    <location>
        <begin position="213"/>
        <end position="227"/>
    </location>
</feature>
<dbReference type="Proteomes" id="UP000887566">
    <property type="component" value="Unplaced"/>
</dbReference>
<evidence type="ECO:0000256" key="6">
    <source>
        <dbReference type="ARBA" id="ARBA00022763"/>
    </source>
</evidence>
<keyword evidence="8" id="KW-0239">DNA-directed DNA polymerase</keyword>
<evidence type="ECO:0000256" key="2">
    <source>
        <dbReference type="ARBA" id="ARBA00022679"/>
    </source>
</evidence>
<keyword evidence="9" id="KW-0234">DNA repair</keyword>
<feature type="region of interest" description="Disordered" evidence="11">
    <location>
        <begin position="208"/>
        <end position="283"/>
    </location>
</feature>
<keyword evidence="2" id="KW-0808">Transferase</keyword>
<name>A0A914UMI5_9BILA</name>